<dbReference type="eggNOG" id="COG0718">
    <property type="taxonomic scope" value="Bacteria"/>
</dbReference>
<dbReference type="Pfam" id="PF02575">
    <property type="entry name" value="YbaB_DNA_bd"/>
    <property type="match status" value="1"/>
</dbReference>
<evidence type="ECO:0008006" key="3">
    <source>
        <dbReference type="Google" id="ProtNLM"/>
    </source>
</evidence>
<dbReference type="SUPFAM" id="SSF82607">
    <property type="entry name" value="YbaB-like"/>
    <property type="match status" value="1"/>
</dbReference>
<sequence>MSLEDWLADMRTTMGRIELSLDEAKRAAAGTVTTAESPCGTVTATVDSSGKLLELAIEPGSFADHDVDSFGDAVVRAHNLAKRQWPHERRDRFRDAYFKER</sequence>
<dbReference type="GO" id="GO:0003677">
    <property type="term" value="F:DNA binding"/>
    <property type="evidence" value="ECO:0007669"/>
    <property type="project" value="InterPro"/>
</dbReference>
<evidence type="ECO:0000313" key="1">
    <source>
        <dbReference type="EMBL" id="ADD42199.1"/>
    </source>
</evidence>
<dbReference type="Proteomes" id="UP000000844">
    <property type="component" value="Chromosome"/>
</dbReference>
<dbReference type="KEGG" id="sna:Snas_2517"/>
<dbReference type="InterPro" id="IPR004401">
    <property type="entry name" value="YbaB/EbfC"/>
</dbReference>
<name>D3Q624_STANL</name>
<dbReference type="HOGENOM" id="CLU_2289939_0_0_11"/>
<keyword evidence="2" id="KW-1185">Reference proteome</keyword>
<organism evidence="1 2">
    <name type="scientific">Stackebrandtia nassauensis (strain DSM 44728 / CIP 108903 / NRRL B-16338 / NBRC 102104 / LLR-40K-21)</name>
    <dbReference type="NCBI Taxonomy" id="446470"/>
    <lineage>
        <taxon>Bacteria</taxon>
        <taxon>Bacillati</taxon>
        <taxon>Actinomycetota</taxon>
        <taxon>Actinomycetes</taxon>
        <taxon>Glycomycetales</taxon>
        <taxon>Glycomycetaceae</taxon>
        <taxon>Stackebrandtia</taxon>
    </lineage>
</organism>
<dbReference type="AlphaFoldDB" id="D3Q624"/>
<dbReference type="RefSeq" id="WP_013017770.1">
    <property type="nucleotide sequence ID" value="NC_013947.1"/>
</dbReference>
<protein>
    <recommendedName>
        <fullName evidence="3">YbaB/EbfC family DNA-binding protein</fullName>
    </recommendedName>
</protein>
<dbReference type="EMBL" id="CP001778">
    <property type="protein sequence ID" value="ADD42199.1"/>
    <property type="molecule type" value="Genomic_DNA"/>
</dbReference>
<reference evidence="1 2" key="1">
    <citation type="journal article" date="2009" name="Stand. Genomic Sci.">
        <title>Complete genome sequence of Stackebrandtia nassauensis type strain (LLR-40K-21).</title>
        <authorList>
            <person name="Munk C."/>
            <person name="Lapidus A."/>
            <person name="Copeland A."/>
            <person name="Jando M."/>
            <person name="Mayilraj S."/>
            <person name="Glavina Del Rio T."/>
            <person name="Nolan M."/>
            <person name="Chen F."/>
            <person name="Lucas S."/>
            <person name="Tice H."/>
            <person name="Cheng J.F."/>
            <person name="Han C."/>
            <person name="Detter J.C."/>
            <person name="Bruce D."/>
            <person name="Goodwin L."/>
            <person name="Chain P."/>
            <person name="Pitluck S."/>
            <person name="Goker M."/>
            <person name="Ovchinikova G."/>
            <person name="Pati A."/>
            <person name="Ivanova N."/>
            <person name="Mavromatis K."/>
            <person name="Chen A."/>
            <person name="Palaniappan K."/>
            <person name="Land M."/>
            <person name="Hauser L."/>
            <person name="Chang Y.J."/>
            <person name="Jeffries C.D."/>
            <person name="Bristow J."/>
            <person name="Eisen J.A."/>
            <person name="Markowitz V."/>
            <person name="Hugenholtz P."/>
            <person name="Kyrpides N.C."/>
            <person name="Klenk H.P."/>
        </authorList>
    </citation>
    <scope>NUCLEOTIDE SEQUENCE [LARGE SCALE GENOMIC DNA]</scope>
    <source>
        <strain evidence="2">DSM 44728 / CIP 108903 / NRRL B-16338 / NBRC 102104 / LLR-40K-21</strain>
    </source>
</reference>
<evidence type="ECO:0000313" key="2">
    <source>
        <dbReference type="Proteomes" id="UP000000844"/>
    </source>
</evidence>
<proteinExistence type="predicted"/>
<dbReference type="Gene3D" id="3.30.1310.10">
    <property type="entry name" value="Nucleoid-associated protein YbaB-like domain"/>
    <property type="match status" value="1"/>
</dbReference>
<dbReference type="InterPro" id="IPR036894">
    <property type="entry name" value="YbaB-like_sf"/>
</dbReference>
<gene>
    <name evidence="1" type="ordered locus">Snas_2517</name>
</gene>
<dbReference type="STRING" id="446470.Snas_2517"/>
<accession>D3Q624</accession>